<dbReference type="SUPFAM" id="SSF109854">
    <property type="entry name" value="DinB/YfiT-like putative metalloenzymes"/>
    <property type="match status" value="1"/>
</dbReference>
<name>A0A7W8N2E7_9BACT</name>
<evidence type="ECO:0000259" key="1">
    <source>
        <dbReference type="Pfam" id="PF12867"/>
    </source>
</evidence>
<feature type="domain" description="DinB-like" evidence="1">
    <location>
        <begin position="11"/>
        <end position="167"/>
    </location>
</feature>
<dbReference type="Gene3D" id="1.20.120.450">
    <property type="entry name" value="dinb family like domain"/>
    <property type="match status" value="1"/>
</dbReference>
<proteinExistence type="predicted"/>
<organism evidence="2 3">
    <name type="scientific">Tunturiibacter lichenicola</name>
    <dbReference type="NCBI Taxonomy" id="2051959"/>
    <lineage>
        <taxon>Bacteria</taxon>
        <taxon>Pseudomonadati</taxon>
        <taxon>Acidobacteriota</taxon>
        <taxon>Terriglobia</taxon>
        <taxon>Terriglobales</taxon>
        <taxon>Acidobacteriaceae</taxon>
        <taxon>Tunturiibacter</taxon>
    </lineage>
</organism>
<gene>
    <name evidence="2" type="ORF">HDF10_000944</name>
</gene>
<accession>A0A7W8N2E7</accession>
<protein>
    <submittedName>
        <fullName evidence="2">Damage-inducible protein DinB</fullName>
    </submittedName>
</protein>
<evidence type="ECO:0000313" key="2">
    <source>
        <dbReference type="EMBL" id="MBB5342994.1"/>
    </source>
</evidence>
<comment type="caution">
    <text evidence="2">The sequence shown here is derived from an EMBL/GenBank/DDBJ whole genome shotgun (WGS) entry which is preliminary data.</text>
</comment>
<evidence type="ECO:0000313" key="3">
    <source>
        <dbReference type="Proteomes" id="UP000569092"/>
    </source>
</evidence>
<dbReference type="InterPro" id="IPR034660">
    <property type="entry name" value="DinB/YfiT-like"/>
</dbReference>
<dbReference type="Pfam" id="PF12867">
    <property type="entry name" value="DinB_2"/>
    <property type="match status" value="1"/>
</dbReference>
<dbReference type="AlphaFoldDB" id="A0A7W8N2E7"/>
<dbReference type="InterPro" id="IPR024775">
    <property type="entry name" value="DinB-like"/>
</dbReference>
<dbReference type="Proteomes" id="UP000569092">
    <property type="component" value="Unassembled WGS sequence"/>
</dbReference>
<dbReference type="EMBL" id="JACHDZ010000001">
    <property type="protein sequence ID" value="MBB5342994.1"/>
    <property type="molecule type" value="Genomic_DNA"/>
</dbReference>
<reference evidence="2 3" key="1">
    <citation type="submission" date="2020-08" db="EMBL/GenBank/DDBJ databases">
        <title>Genomic Encyclopedia of Type Strains, Phase IV (KMG-V): Genome sequencing to study the core and pangenomes of soil and plant-associated prokaryotes.</title>
        <authorList>
            <person name="Whitman W."/>
        </authorList>
    </citation>
    <scope>NUCLEOTIDE SEQUENCE [LARGE SCALE GENOMIC DNA]</scope>
    <source>
        <strain evidence="2 3">M8US30</strain>
    </source>
</reference>
<sequence>MQPSLLRSFQQLERQKTSLLASLSPWQPAQITFQPTPTSWCAFQVLDHILKVERATIEDIQANLPNGRAIQWKERTSTAAVICVMSLPTRIKVPESATMVLPDRPASLESLVPQWSALRLAMLPILNSLSEMQLTRGLFHHPIGGWMTPLNALRFLSSHIRHHRYQLTRLARASNAQT</sequence>